<feature type="region of interest" description="Disordered" evidence="1">
    <location>
        <begin position="1"/>
        <end position="86"/>
    </location>
</feature>
<gene>
    <name evidence="2" type="ORF">AXF42_Ash008424</name>
</gene>
<dbReference type="EMBL" id="KZ451939">
    <property type="protein sequence ID" value="PKA60365.1"/>
    <property type="molecule type" value="Genomic_DNA"/>
</dbReference>
<dbReference type="OrthoDB" id="693270at2759"/>
<dbReference type="PANTHER" id="PTHR34055">
    <property type="entry name" value="OS09G0491596 PROTEIN"/>
    <property type="match status" value="1"/>
</dbReference>
<feature type="compositionally biased region" description="Basic residues" evidence="1">
    <location>
        <begin position="1"/>
        <end position="10"/>
    </location>
</feature>
<dbReference type="AlphaFoldDB" id="A0A2I0AXU7"/>
<evidence type="ECO:0000313" key="3">
    <source>
        <dbReference type="Proteomes" id="UP000236161"/>
    </source>
</evidence>
<reference evidence="2 3" key="1">
    <citation type="journal article" date="2017" name="Nature">
        <title>The Apostasia genome and the evolution of orchids.</title>
        <authorList>
            <person name="Zhang G.Q."/>
            <person name="Liu K.W."/>
            <person name="Li Z."/>
            <person name="Lohaus R."/>
            <person name="Hsiao Y.Y."/>
            <person name="Niu S.C."/>
            <person name="Wang J.Y."/>
            <person name="Lin Y.C."/>
            <person name="Xu Q."/>
            <person name="Chen L.J."/>
            <person name="Yoshida K."/>
            <person name="Fujiwara S."/>
            <person name="Wang Z.W."/>
            <person name="Zhang Y.Q."/>
            <person name="Mitsuda N."/>
            <person name="Wang M."/>
            <person name="Liu G.H."/>
            <person name="Pecoraro L."/>
            <person name="Huang H.X."/>
            <person name="Xiao X.J."/>
            <person name="Lin M."/>
            <person name="Wu X.Y."/>
            <person name="Wu W.L."/>
            <person name="Chen Y.Y."/>
            <person name="Chang S.B."/>
            <person name="Sakamoto S."/>
            <person name="Ohme-Takagi M."/>
            <person name="Yagi M."/>
            <person name="Zeng S.J."/>
            <person name="Shen C.Y."/>
            <person name="Yeh C.M."/>
            <person name="Luo Y.B."/>
            <person name="Tsai W.C."/>
            <person name="Van de Peer Y."/>
            <person name="Liu Z.J."/>
        </authorList>
    </citation>
    <scope>NUCLEOTIDE SEQUENCE [LARGE SCALE GENOMIC DNA]</scope>
    <source>
        <strain evidence="3">cv. Shenzhen</strain>
        <tissue evidence="2">Stem</tissue>
    </source>
</reference>
<organism evidence="2 3">
    <name type="scientific">Apostasia shenzhenica</name>
    <dbReference type="NCBI Taxonomy" id="1088818"/>
    <lineage>
        <taxon>Eukaryota</taxon>
        <taxon>Viridiplantae</taxon>
        <taxon>Streptophyta</taxon>
        <taxon>Embryophyta</taxon>
        <taxon>Tracheophyta</taxon>
        <taxon>Spermatophyta</taxon>
        <taxon>Magnoliopsida</taxon>
        <taxon>Liliopsida</taxon>
        <taxon>Asparagales</taxon>
        <taxon>Orchidaceae</taxon>
        <taxon>Apostasioideae</taxon>
        <taxon>Apostasia</taxon>
    </lineage>
</organism>
<accession>A0A2I0AXU7</accession>
<dbReference type="Proteomes" id="UP000236161">
    <property type="component" value="Unassembled WGS sequence"/>
</dbReference>
<protein>
    <submittedName>
        <fullName evidence="2">Uncharacterized protein</fullName>
    </submittedName>
</protein>
<keyword evidence="3" id="KW-1185">Reference proteome</keyword>
<name>A0A2I0AXU7_9ASPA</name>
<dbReference type="STRING" id="1088818.A0A2I0AXU7"/>
<evidence type="ECO:0000256" key="1">
    <source>
        <dbReference type="SAM" id="MobiDB-lite"/>
    </source>
</evidence>
<sequence>MVRGRGKGKKLTAATSKENHGSGAEELLSTCKMKGRPQKPLKDDMEEDETELIEEGLDGVKPTISSKEDKSPVLENGMKRKRHLQEEEISDSALEDNGMIFRSKGFETTKINSFRQTGRKRKGKPHRAAEAEAPIALCYALNY</sequence>
<evidence type="ECO:0000313" key="2">
    <source>
        <dbReference type="EMBL" id="PKA60365.1"/>
    </source>
</evidence>
<dbReference type="PANTHER" id="PTHR34055:SF1">
    <property type="entry name" value="EXPRESSED PROTEIN"/>
    <property type="match status" value="1"/>
</dbReference>
<proteinExistence type="predicted"/>
<feature type="compositionally biased region" description="Acidic residues" evidence="1">
    <location>
        <begin position="44"/>
        <end position="57"/>
    </location>
</feature>